<dbReference type="EMBL" id="NTFS01000295">
    <property type="protein sequence ID" value="PAX52011.1"/>
    <property type="molecule type" value="Genomic_DNA"/>
</dbReference>
<accession>A0A2A2TE86</accession>
<name>A0A2A2TE86_9CYAN</name>
<keyword evidence="2" id="KW-1185">Reference proteome</keyword>
<reference evidence="1 2" key="1">
    <citation type="submission" date="2017-08" db="EMBL/GenBank/DDBJ databases">
        <title>Draft genome sequence of filamentous cyanobacterium Calothrix elsteri CCALA 953.</title>
        <authorList>
            <person name="Gagunashvili A.N."/>
            <person name="Elster J."/>
            <person name="Andresson O.S."/>
        </authorList>
    </citation>
    <scope>NUCLEOTIDE SEQUENCE [LARGE SCALE GENOMIC DNA]</scope>
    <source>
        <strain evidence="1 2">CCALA 953</strain>
    </source>
</reference>
<organism evidence="1 2">
    <name type="scientific">Brunnivagina elsteri CCALA 953</name>
    <dbReference type="NCBI Taxonomy" id="987040"/>
    <lineage>
        <taxon>Bacteria</taxon>
        <taxon>Bacillati</taxon>
        <taxon>Cyanobacteriota</taxon>
        <taxon>Cyanophyceae</taxon>
        <taxon>Nostocales</taxon>
        <taxon>Calotrichaceae</taxon>
        <taxon>Brunnivagina</taxon>
    </lineage>
</organism>
<comment type="caution">
    <text evidence="1">The sequence shown here is derived from an EMBL/GenBank/DDBJ whole genome shotgun (WGS) entry which is preliminary data.</text>
</comment>
<dbReference type="RefSeq" id="WP_095723664.1">
    <property type="nucleotide sequence ID" value="NZ_NTFS01000295.1"/>
</dbReference>
<evidence type="ECO:0000313" key="2">
    <source>
        <dbReference type="Proteomes" id="UP000218238"/>
    </source>
</evidence>
<dbReference type="AlphaFoldDB" id="A0A2A2TE86"/>
<dbReference type="Proteomes" id="UP000218238">
    <property type="component" value="Unassembled WGS sequence"/>
</dbReference>
<proteinExistence type="predicted"/>
<evidence type="ECO:0000313" key="1">
    <source>
        <dbReference type="EMBL" id="PAX52011.1"/>
    </source>
</evidence>
<dbReference type="OrthoDB" id="515592at2"/>
<gene>
    <name evidence="1" type="ORF">CK510_21650</name>
</gene>
<protein>
    <submittedName>
        <fullName evidence="1">Uncharacterized protein</fullName>
    </submittedName>
</protein>
<sequence>MTTVTPGTGATILSDNAEQQLLDCIALIKNWEKIPAKNPNNGNTINCSFSLSSGIANITFQIPALPSINDLGQQVQNPASYLINTDFTPGTGGTFKSLTVEGYFLEVLSYLEIVEGNPNKNPNQNNYISSSFDSDARNANGNATIPIVFELGDGFVKTMANEYLLD</sequence>